<dbReference type="Proteomes" id="UP001153555">
    <property type="component" value="Unassembled WGS sequence"/>
</dbReference>
<reference evidence="1" key="1">
    <citation type="submission" date="2019-12" db="EMBL/GenBank/DDBJ databases">
        <authorList>
            <person name="Scholes J."/>
        </authorList>
    </citation>
    <scope>NUCLEOTIDE SEQUENCE</scope>
</reference>
<dbReference type="AlphaFoldDB" id="A0A9N7P1C2"/>
<feature type="non-terminal residue" evidence="1">
    <location>
        <position position="59"/>
    </location>
</feature>
<evidence type="ECO:0000313" key="1">
    <source>
        <dbReference type="EMBL" id="CAA0841583.1"/>
    </source>
</evidence>
<keyword evidence="2" id="KW-1185">Reference proteome</keyword>
<comment type="caution">
    <text evidence="1">The sequence shown here is derived from an EMBL/GenBank/DDBJ whole genome shotgun (WGS) entry which is preliminary data.</text>
</comment>
<accession>A0A9N7P1C2</accession>
<dbReference type="EMBL" id="CACSLK010034236">
    <property type="protein sequence ID" value="CAA0841583.1"/>
    <property type="molecule type" value="Genomic_DNA"/>
</dbReference>
<evidence type="ECO:0000313" key="2">
    <source>
        <dbReference type="Proteomes" id="UP001153555"/>
    </source>
</evidence>
<proteinExistence type="predicted"/>
<dbReference type="OrthoDB" id="512555at2759"/>
<sequence length="59" mass="6646">HYRLFTGQAVNLQKSAIFFNKNTPEAVKLSICSSLRGIVTHRSTRYLGLPLSIGRAKRE</sequence>
<gene>
    <name evidence="1" type="ORF">SHERM_00600</name>
</gene>
<feature type="non-terminal residue" evidence="1">
    <location>
        <position position="1"/>
    </location>
</feature>
<protein>
    <submittedName>
        <fullName evidence="1">Uncharacterized protein</fullName>
    </submittedName>
</protein>
<organism evidence="1 2">
    <name type="scientific">Striga hermonthica</name>
    <name type="common">Purple witchweed</name>
    <name type="synonym">Buchnera hermonthica</name>
    <dbReference type="NCBI Taxonomy" id="68872"/>
    <lineage>
        <taxon>Eukaryota</taxon>
        <taxon>Viridiplantae</taxon>
        <taxon>Streptophyta</taxon>
        <taxon>Embryophyta</taxon>
        <taxon>Tracheophyta</taxon>
        <taxon>Spermatophyta</taxon>
        <taxon>Magnoliopsida</taxon>
        <taxon>eudicotyledons</taxon>
        <taxon>Gunneridae</taxon>
        <taxon>Pentapetalae</taxon>
        <taxon>asterids</taxon>
        <taxon>lamiids</taxon>
        <taxon>Lamiales</taxon>
        <taxon>Orobanchaceae</taxon>
        <taxon>Buchnereae</taxon>
        <taxon>Striga</taxon>
    </lineage>
</organism>
<name>A0A9N7P1C2_STRHE</name>